<dbReference type="SMART" id="SM00450">
    <property type="entry name" value="RHOD"/>
    <property type="match status" value="1"/>
</dbReference>
<dbReference type="InterPro" id="IPR050229">
    <property type="entry name" value="GlpE_sulfurtransferase"/>
</dbReference>
<proteinExistence type="predicted"/>
<accession>A0ABV1JSD3</accession>
<evidence type="ECO:0000259" key="1">
    <source>
        <dbReference type="PROSITE" id="PS50206"/>
    </source>
</evidence>
<evidence type="ECO:0000313" key="2">
    <source>
        <dbReference type="EMBL" id="MEQ3538855.1"/>
    </source>
</evidence>
<dbReference type="PANTHER" id="PTHR43031">
    <property type="entry name" value="FAD-DEPENDENT OXIDOREDUCTASE"/>
    <property type="match status" value="1"/>
</dbReference>
<dbReference type="EMBL" id="JBEDNP010000004">
    <property type="protein sequence ID" value="MEQ3538855.1"/>
    <property type="molecule type" value="Genomic_DNA"/>
</dbReference>
<name>A0ABV1JSD3_9PSEU</name>
<protein>
    <submittedName>
        <fullName evidence="2">Rhodanese-like domain-containing protein</fullName>
    </submittedName>
</protein>
<feature type="domain" description="Rhodanese" evidence="1">
    <location>
        <begin position="27"/>
        <end position="116"/>
    </location>
</feature>
<comment type="caution">
    <text evidence="2">The sequence shown here is derived from an EMBL/GenBank/DDBJ whole genome shotgun (WGS) entry which is preliminary data.</text>
</comment>
<reference evidence="2 3" key="1">
    <citation type="submission" date="2024-03" db="EMBL/GenBank/DDBJ databases">
        <title>Draft genome sequence of Pseudonocardia tropica JCM 19149.</title>
        <authorList>
            <person name="Butdee W."/>
            <person name="Duangmal K."/>
        </authorList>
    </citation>
    <scope>NUCLEOTIDE SEQUENCE [LARGE SCALE GENOMIC DNA]</scope>
    <source>
        <strain evidence="2 3">JCM 19149</strain>
    </source>
</reference>
<dbReference type="PANTHER" id="PTHR43031:SF1">
    <property type="entry name" value="PYRIDINE NUCLEOTIDE-DISULPHIDE OXIDOREDUCTASE"/>
    <property type="match status" value="1"/>
</dbReference>
<dbReference type="InterPro" id="IPR036873">
    <property type="entry name" value="Rhodanese-like_dom_sf"/>
</dbReference>
<gene>
    <name evidence="2" type="ORF">WHI96_08490</name>
</gene>
<keyword evidence="3" id="KW-1185">Reference proteome</keyword>
<dbReference type="InterPro" id="IPR001763">
    <property type="entry name" value="Rhodanese-like_dom"/>
</dbReference>
<dbReference type="SUPFAM" id="SSF52821">
    <property type="entry name" value="Rhodanese/Cell cycle control phosphatase"/>
    <property type="match status" value="1"/>
</dbReference>
<sequence length="134" mass="13971">MNSSERVAFFAAKLHCETDPADVRAGTDGAVVLVDVRSDAAWAQGRLPGARHLPGPTVAARVAEIPVGTPVVVYCWGPGCNGATRAALALARHGHEVREMIGGFEYWAREGYPVETDTATTAAAPDPLTAPCGC</sequence>
<evidence type="ECO:0000313" key="3">
    <source>
        <dbReference type="Proteomes" id="UP001464923"/>
    </source>
</evidence>
<dbReference type="PROSITE" id="PS50206">
    <property type="entry name" value="RHODANESE_3"/>
    <property type="match status" value="1"/>
</dbReference>
<dbReference type="Gene3D" id="3.40.250.10">
    <property type="entry name" value="Rhodanese-like domain"/>
    <property type="match status" value="1"/>
</dbReference>
<dbReference type="Pfam" id="PF00581">
    <property type="entry name" value="Rhodanese"/>
    <property type="match status" value="1"/>
</dbReference>
<organism evidence="2 3">
    <name type="scientific">Pseudonocardia tropica</name>
    <dbReference type="NCBI Taxonomy" id="681289"/>
    <lineage>
        <taxon>Bacteria</taxon>
        <taxon>Bacillati</taxon>
        <taxon>Actinomycetota</taxon>
        <taxon>Actinomycetes</taxon>
        <taxon>Pseudonocardiales</taxon>
        <taxon>Pseudonocardiaceae</taxon>
        <taxon>Pseudonocardia</taxon>
    </lineage>
</organism>
<dbReference type="Proteomes" id="UP001464923">
    <property type="component" value="Unassembled WGS sequence"/>
</dbReference>
<dbReference type="RefSeq" id="WP_345652526.1">
    <property type="nucleotide sequence ID" value="NZ_BAABLY010000082.1"/>
</dbReference>